<keyword evidence="2" id="KW-1185">Reference proteome</keyword>
<evidence type="ECO:0000313" key="2">
    <source>
        <dbReference type="Proteomes" id="UP000032266"/>
    </source>
</evidence>
<evidence type="ECO:0000313" key="1">
    <source>
        <dbReference type="EMBL" id="AJQ96360.1"/>
    </source>
</evidence>
<dbReference type="Proteomes" id="UP000032266">
    <property type="component" value="Chromosome"/>
</dbReference>
<dbReference type="HOGENOM" id="CLU_3270801_0_0_6"/>
<name>A0A0C5VAK6_9GAMM</name>
<gene>
    <name evidence="1" type="ORF">YC6258_04326</name>
</gene>
<dbReference type="KEGG" id="gsn:YC6258_04326"/>
<dbReference type="EMBL" id="CP007142">
    <property type="protein sequence ID" value="AJQ96360.1"/>
    <property type="molecule type" value="Genomic_DNA"/>
</dbReference>
<proteinExistence type="predicted"/>
<sequence>MQQKYSEQIFLYQTELNTGRLKDAGTQTSENCASYCYFERP</sequence>
<accession>A0A0C5VAK6</accession>
<dbReference type="STRING" id="1445510.YC6258_04326"/>
<reference evidence="1 2" key="1">
    <citation type="submission" date="2014-01" db="EMBL/GenBank/DDBJ databases">
        <title>Full genme sequencing of cellulolytic bacterium Gynuella sunshinyii YC6258T gen. nov., sp. nov.</title>
        <authorList>
            <person name="Khan H."/>
            <person name="Chung E.J."/>
            <person name="Chung Y.R."/>
        </authorList>
    </citation>
    <scope>NUCLEOTIDE SEQUENCE [LARGE SCALE GENOMIC DNA]</scope>
    <source>
        <strain evidence="1 2">YC6258</strain>
    </source>
</reference>
<protein>
    <submittedName>
        <fullName evidence="1">Uncharacterized protein</fullName>
    </submittedName>
</protein>
<organism evidence="1 2">
    <name type="scientific">Gynuella sunshinyii YC6258</name>
    <dbReference type="NCBI Taxonomy" id="1445510"/>
    <lineage>
        <taxon>Bacteria</taxon>
        <taxon>Pseudomonadati</taxon>
        <taxon>Pseudomonadota</taxon>
        <taxon>Gammaproteobacteria</taxon>
        <taxon>Oceanospirillales</taxon>
        <taxon>Saccharospirillaceae</taxon>
        <taxon>Gynuella</taxon>
    </lineage>
</organism>
<dbReference type="AlphaFoldDB" id="A0A0C5VAK6"/>